<feature type="compositionally biased region" description="Low complexity" evidence="1">
    <location>
        <begin position="21"/>
        <end position="34"/>
    </location>
</feature>
<sequence>MSKLNFTSFTSEPVGKGHPRSSSAKSSSYSTSNSAFTLKPNYRVADTANPSLEKPISYLTLYGAAPISNPNYQAAVTPNSFGPYNHDVTRNGDGSDSGYYNTKSVNFKCAPISNSNYQTAVTPNSFGPYNHNATKNEGSSATKPVLLNPAFSEVTVSKSYKEKIFDANTMQRYKSYSILNENEPYVNFYPVRQKGTNYLKYCVGLLEDHDLPQHTYRVIKKYTSGKNWYCSTINFSLATDSPTLETHALFIRQLKYSIGITPMYWTGYVFRG</sequence>
<evidence type="ECO:0000256" key="1">
    <source>
        <dbReference type="SAM" id="MobiDB-lite"/>
    </source>
</evidence>
<feature type="compositionally biased region" description="Polar residues" evidence="1">
    <location>
        <begin position="1"/>
        <end position="11"/>
    </location>
</feature>
<dbReference type="EMBL" id="CAJOBA010040088">
    <property type="protein sequence ID" value="CAF4088717.1"/>
    <property type="molecule type" value="Genomic_DNA"/>
</dbReference>
<evidence type="ECO:0000313" key="4">
    <source>
        <dbReference type="Proteomes" id="UP000682733"/>
    </source>
</evidence>
<comment type="caution">
    <text evidence="3">The sequence shown here is derived from an EMBL/GenBank/DDBJ whole genome shotgun (WGS) entry which is preliminary data.</text>
</comment>
<feature type="region of interest" description="Disordered" evidence="1">
    <location>
        <begin position="1"/>
        <end position="34"/>
    </location>
</feature>
<name>A0A8S2Q9T0_9BILA</name>
<organism evidence="3 4">
    <name type="scientific">Didymodactylos carnosus</name>
    <dbReference type="NCBI Taxonomy" id="1234261"/>
    <lineage>
        <taxon>Eukaryota</taxon>
        <taxon>Metazoa</taxon>
        <taxon>Spiralia</taxon>
        <taxon>Gnathifera</taxon>
        <taxon>Rotifera</taxon>
        <taxon>Eurotatoria</taxon>
        <taxon>Bdelloidea</taxon>
        <taxon>Philodinida</taxon>
        <taxon>Philodinidae</taxon>
        <taxon>Didymodactylos</taxon>
    </lineage>
</organism>
<gene>
    <name evidence="2" type="ORF">OVA965_LOCUS27764</name>
    <name evidence="3" type="ORF">TMI583_LOCUS28515</name>
</gene>
<dbReference type="EMBL" id="CAJNOK010018518">
    <property type="protein sequence ID" value="CAF1283723.1"/>
    <property type="molecule type" value="Genomic_DNA"/>
</dbReference>
<dbReference type="Proteomes" id="UP000682733">
    <property type="component" value="Unassembled WGS sequence"/>
</dbReference>
<protein>
    <submittedName>
        <fullName evidence="3">Uncharacterized protein</fullName>
    </submittedName>
</protein>
<proteinExistence type="predicted"/>
<dbReference type="Proteomes" id="UP000677228">
    <property type="component" value="Unassembled WGS sequence"/>
</dbReference>
<evidence type="ECO:0000313" key="3">
    <source>
        <dbReference type="EMBL" id="CAF4088717.1"/>
    </source>
</evidence>
<dbReference type="AlphaFoldDB" id="A0A8S2Q9T0"/>
<accession>A0A8S2Q9T0</accession>
<evidence type="ECO:0000313" key="2">
    <source>
        <dbReference type="EMBL" id="CAF1283723.1"/>
    </source>
</evidence>
<reference evidence="3" key="1">
    <citation type="submission" date="2021-02" db="EMBL/GenBank/DDBJ databases">
        <authorList>
            <person name="Nowell W R."/>
        </authorList>
    </citation>
    <scope>NUCLEOTIDE SEQUENCE</scope>
</reference>